<dbReference type="RefSeq" id="WP_103982396.1">
    <property type="nucleotide sequence ID" value="NZ_FNVS01000002.1"/>
</dbReference>
<organism evidence="1 2">
    <name type="scientific">Parabacteroides chinchillae</name>
    <dbReference type="NCBI Taxonomy" id="871327"/>
    <lineage>
        <taxon>Bacteria</taxon>
        <taxon>Pseudomonadati</taxon>
        <taxon>Bacteroidota</taxon>
        <taxon>Bacteroidia</taxon>
        <taxon>Bacteroidales</taxon>
        <taxon>Tannerellaceae</taxon>
        <taxon>Parabacteroides</taxon>
    </lineage>
</organism>
<dbReference type="EMBL" id="FNVS01000002">
    <property type="protein sequence ID" value="SEF53017.1"/>
    <property type="molecule type" value="Genomic_DNA"/>
</dbReference>
<accession>A0A8G2BUA8</accession>
<reference evidence="1 2" key="1">
    <citation type="submission" date="2016-10" db="EMBL/GenBank/DDBJ databases">
        <authorList>
            <person name="Varghese N."/>
            <person name="Submissions S."/>
        </authorList>
    </citation>
    <scope>NUCLEOTIDE SEQUENCE [LARGE SCALE GENOMIC DNA]</scope>
    <source>
        <strain evidence="1 2">DSM 29073</strain>
    </source>
</reference>
<proteinExistence type="predicted"/>
<dbReference type="AlphaFoldDB" id="A0A8G2BUA8"/>
<name>A0A8G2BUA8_9BACT</name>
<evidence type="ECO:0000313" key="2">
    <source>
        <dbReference type="Proteomes" id="UP000236725"/>
    </source>
</evidence>
<keyword evidence="2" id="KW-1185">Reference proteome</keyword>
<gene>
    <name evidence="1" type="ORF">SAMN05444001_102106</name>
</gene>
<evidence type="ECO:0000313" key="1">
    <source>
        <dbReference type="EMBL" id="SEF53017.1"/>
    </source>
</evidence>
<protein>
    <submittedName>
        <fullName evidence="1">Uncharacterized protein</fullName>
    </submittedName>
</protein>
<sequence>MAQLSSVIGSILRDIISAQHEANLYSLALSESYGKDGKVKDFQLPNVMVSDMELELKYGVKNASESQQQFNIKYNKFRQFLNELCEETAKVVISSVMSTIMTSDIEGKEGEKHFFERLKSETAFHREFWAFLSRNMRKAFRSNIYEAVDRNNGSIKQEVILSRITDVVRKKFLYDTDLDELFSGTEGDKLRETAEVNMQKAISGLIEKLSKDANFKKFKSFPQLDVAITAEELINMPEEAIHSFKLKFSPRSFSLSQLEEEENYEDFVMK</sequence>
<comment type="caution">
    <text evidence="1">The sequence shown here is derived from an EMBL/GenBank/DDBJ whole genome shotgun (WGS) entry which is preliminary data.</text>
</comment>
<dbReference type="Proteomes" id="UP000236725">
    <property type="component" value="Unassembled WGS sequence"/>
</dbReference>